<reference evidence="1 2" key="1">
    <citation type="submission" date="2019-02" db="EMBL/GenBank/DDBJ databases">
        <title>Draft genome sequence of Amycolatopsis sp. 8-3EHSu isolated from roots of Suaeda maritima.</title>
        <authorList>
            <person name="Duangmal K."/>
            <person name="Chantavorakit T."/>
        </authorList>
    </citation>
    <scope>NUCLEOTIDE SEQUENCE [LARGE SCALE GENOMIC DNA]</scope>
    <source>
        <strain evidence="1 2">8-3EHSu</strain>
    </source>
</reference>
<dbReference type="Proteomes" id="UP000292003">
    <property type="component" value="Unassembled WGS sequence"/>
</dbReference>
<dbReference type="Gene3D" id="3.30.530.20">
    <property type="match status" value="1"/>
</dbReference>
<dbReference type="OrthoDB" id="5185789at2"/>
<keyword evidence="2" id="KW-1185">Reference proteome</keyword>
<organism evidence="1 2">
    <name type="scientific">Amycolatopsis suaedae</name>
    <dbReference type="NCBI Taxonomy" id="2510978"/>
    <lineage>
        <taxon>Bacteria</taxon>
        <taxon>Bacillati</taxon>
        <taxon>Actinomycetota</taxon>
        <taxon>Actinomycetes</taxon>
        <taxon>Pseudonocardiales</taxon>
        <taxon>Pseudonocardiaceae</taxon>
        <taxon>Amycolatopsis</taxon>
    </lineage>
</organism>
<accession>A0A4Q7J972</accession>
<gene>
    <name evidence="1" type="ORF">EWH70_13400</name>
</gene>
<dbReference type="InterPro" id="IPR023393">
    <property type="entry name" value="START-like_dom_sf"/>
</dbReference>
<sequence length="151" mass="16443">MNDYDVTAESAAPPSAVWALLLDPRSWPTWTQIDALETGQSEGLSPDGRDGVGATRAFRTGDVVTKERITALEPERRFAYEGVEIPFMSDYEAAVELSELPGHGTRIHWHGTYTVAVAEMRESFPAYLQGFMQDMANGLAAHAAVRTQGAG</sequence>
<dbReference type="CDD" id="cd07821">
    <property type="entry name" value="PYR_PYL_RCAR_like"/>
    <property type="match status" value="1"/>
</dbReference>
<evidence type="ECO:0000313" key="2">
    <source>
        <dbReference type="Proteomes" id="UP000292003"/>
    </source>
</evidence>
<dbReference type="SUPFAM" id="SSF55961">
    <property type="entry name" value="Bet v1-like"/>
    <property type="match status" value="1"/>
</dbReference>
<dbReference type="AlphaFoldDB" id="A0A4Q7J972"/>
<protein>
    <submittedName>
        <fullName evidence="1">SRPBCC family protein</fullName>
    </submittedName>
</protein>
<dbReference type="EMBL" id="SFCC01000006">
    <property type="protein sequence ID" value="RZQ63432.1"/>
    <property type="molecule type" value="Genomic_DNA"/>
</dbReference>
<proteinExistence type="predicted"/>
<evidence type="ECO:0000313" key="1">
    <source>
        <dbReference type="EMBL" id="RZQ63432.1"/>
    </source>
</evidence>
<comment type="caution">
    <text evidence="1">The sequence shown here is derived from an EMBL/GenBank/DDBJ whole genome shotgun (WGS) entry which is preliminary data.</text>
</comment>
<dbReference type="InterPro" id="IPR019587">
    <property type="entry name" value="Polyketide_cyclase/dehydratase"/>
</dbReference>
<name>A0A4Q7J972_9PSEU</name>
<dbReference type="RefSeq" id="WP_130475685.1">
    <property type="nucleotide sequence ID" value="NZ_SFCC01000006.1"/>
</dbReference>
<dbReference type="Pfam" id="PF10604">
    <property type="entry name" value="Polyketide_cyc2"/>
    <property type="match status" value="1"/>
</dbReference>